<evidence type="ECO:0008006" key="6">
    <source>
        <dbReference type="Google" id="ProtNLM"/>
    </source>
</evidence>
<keyword evidence="5" id="KW-1185">Reference proteome</keyword>
<dbReference type="OrthoDB" id="1938584at2759"/>
<feature type="region of interest" description="Disordered" evidence="3">
    <location>
        <begin position="1"/>
        <end position="69"/>
    </location>
</feature>
<dbReference type="EMBL" id="NMUH01001001">
    <property type="protein sequence ID" value="MQL87738.1"/>
    <property type="molecule type" value="Genomic_DNA"/>
</dbReference>
<dbReference type="PANTHER" id="PTHR33172">
    <property type="entry name" value="OS08G0516900 PROTEIN"/>
    <property type="match status" value="1"/>
</dbReference>
<reference evidence="4" key="1">
    <citation type="submission" date="2017-07" db="EMBL/GenBank/DDBJ databases">
        <title>Taro Niue Genome Assembly and Annotation.</title>
        <authorList>
            <person name="Atibalentja N."/>
            <person name="Keating K."/>
            <person name="Fields C.J."/>
        </authorList>
    </citation>
    <scope>NUCLEOTIDE SEQUENCE</scope>
    <source>
        <strain evidence="4">Niue_2</strain>
        <tissue evidence="4">Leaf</tissue>
    </source>
</reference>
<proteinExistence type="predicted"/>
<evidence type="ECO:0000313" key="4">
    <source>
        <dbReference type="EMBL" id="MQL87738.1"/>
    </source>
</evidence>
<evidence type="ECO:0000256" key="2">
    <source>
        <dbReference type="ARBA" id="ARBA00023242"/>
    </source>
</evidence>
<dbReference type="PANTHER" id="PTHR33172:SF29">
    <property type="entry name" value="OS06G0559400 PROTEIN"/>
    <property type="match status" value="1"/>
</dbReference>
<dbReference type="AlphaFoldDB" id="A0A843UW14"/>
<feature type="compositionally biased region" description="Polar residues" evidence="3">
    <location>
        <begin position="176"/>
        <end position="188"/>
    </location>
</feature>
<name>A0A843UW14_COLES</name>
<evidence type="ECO:0000256" key="1">
    <source>
        <dbReference type="ARBA" id="ARBA00004123"/>
    </source>
</evidence>
<feature type="region of interest" description="Disordered" evidence="3">
    <location>
        <begin position="163"/>
        <end position="188"/>
    </location>
</feature>
<accession>A0A843UW14</accession>
<sequence length="188" mass="20070">MEASLLFVPQISHGIMDEEEEDELGTPSSSSSSCCDSAGSNGSSSSELADDATSKLDQNSQGRPYEMASLKAELPLKRGLSRHFQGKSQSFTCLANVRCLEDLVKPERPCRKKLKSCRSYAAGLDSQRPRSPTLNGCSKAISKRPRGSGAALPSLVVKRPGFLGGGRPPVRAPPHRSSSFSAQTLLFA</sequence>
<comment type="caution">
    <text evidence="4">The sequence shown here is derived from an EMBL/GenBank/DDBJ whole genome shotgun (WGS) entry which is preliminary data.</text>
</comment>
<evidence type="ECO:0000256" key="3">
    <source>
        <dbReference type="SAM" id="MobiDB-lite"/>
    </source>
</evidence>
<organism evidence="4 5">
    <name type="scientific">Colocasia esculenta</name>
    <name type="common">Wild taro</name>
    <name type="synonym">Arum esculentum</name>
    <dbReference type="NCBI Taxonomy" id="4460"/>
    <lineage>
        <taxon>Eukaryota</taxon>
        <taxon>Viridiplantae</taxon>
        <taxon>Streptophyta</taxon>
        <taxon>Embryophyta</taxon>
        <taxon>Tracheophyta</taxon>
        <taxon>Spermatophyta</taxon>
        <taxon>Magnoliopsida</taxon>
        <taxon>Liliopsida</taxon>
        <taxon>Araceae</taxon>
        <taxon>Aroideae</taxon>
        <taxon>Colocasieae</taxon>
        <taxon>Colocasia</taxon>
    </lineage>
</organism>
<dbReference type="GO" id="GO:0006950">
    <property type="term" value="P:response to stress"/>
    <property type="evidence" value="ECO:0007669"/>
    <property type="project" value="UniProtKB-ARBA"/>
</dbReference>
<feature type="compositionally biased region" description="Low complexity" evidence="3">
    <location>
        <begin position="28"/>
        <end position="46"/>
    </location>
</feature>
<evidence type="ECO:0000313" key="5">
    <source>
        <dbReference type="Proteomes" id="UP000652761"/>
    </source>
</evidence>
<dbReference type="InterPro" id="IPR051992">
    <property type="entry name" value="OxStress_Response_Reg"/>
</dbReference>
<protein>
    <recommendedName>
        <fullName evidence="6">Oxidative stress 3</fullName>
    </recommendedName>
</protein>
<dbReference type="GO" id="GO:0005634">
    <property type="term" value="C:nucleus"/>
    <property type="evidence" value="ECO:0007669"/>
    <property type="project" value="UniProtKB-SubCell"/>
</dbReference>
<comment type="subcellular location">
    <subcellularLocation>
        <location evidence="1">Nucleus</location>
    </subcellularLocation>
</comment>
<dbReference type="Proteomes" id="UP000652761">
    <property type="component" value="Unassembled WGS sequence"/>
</dbReference>
<keyword evidence="2" id="KW-0539">Nucleus</keyword>
<gene>
    <name evidence="4" type="ORF">Taro_020289</name>
</gene>